<keyword evidence="4" id="KW-1185">Reference proteome</keyword>
<evidence type="ECO:0000256" key="1">
    <source>
        <dbReference type="SAM" id="SignalP"/>
    </source>
</evidence>
<feature type="signal peptide" evidence="1">
    <location>
        <begin position="1"/>
        <end position="18"/>
    </location>
</feature>
<accession>A0ABP8GDF2</accession>
<feature type="domain" description="TPM" evidence="2">
    <location>
        <begin position="88"/>
        <end position="213"/>
    </location>
</feature>
<sequence length="217" mass="24180">MWKFVTPLLLLSACWSCAGNPPGRGFARRTVRDTVYIPERASEQWLDSALAAVPDSLSRSFRDLYRDRGEFVSAAIRVEKPLLPKGWVSDFTGLFSAVEARSLDSLLSEYNVKSGNELAVVTLDSQWVRPEEFDGLVLRLHNSWGVGQRVTNNGILVGICPGHRLVRISNGHGIEKRIPDAETKAIIDTLLLPHFRRGAYFEGTKAAMLRLMTLLAD</sequence>
<dbReference type="EMBL" id="BAABGY010000002">
    <property type="protein sequence ID" value="GAA4322326.1"/>
    <property type="molecule type" value="Genomic_DNA"/>
</dbReference>
<dbReference type="RefSeq" id="WP_345253677.1">
    <property type="nucleotide sequence ID" value="NZ_BAABGY010000002.1"/>
</dbReference>
<proteinExistence type="predicted"/>
<dbReference type="InterPro" id="IPR007621">
    <property type="entry name" value="TPM_dom"/>
</dbReference>
<gene>
    <name evidence="3" type="ORF">GCM10023184_08640</name>
</gene>
<comment type="caution">
    <text evidence="3">The sequence shown here is derived from an EMBL/GenBank/DDBJ whole genome shotgun (WGS) entry which is preliminary data.</text>
</comment>
<dbReference type="PANTHER" id="PTHR30373:SF2">
    <property type="entry name" value="UPF0603 PROTEIN YGCG"/>
    <property type="match status" value="1"/>
</dbReference>
<dbReference type="Pfam" id="PF04536">
    <property type="entry name" value="TPM_phosphatase"/>
    <property type="match status" value="1"/>
</dbReference>
<name>A0ABP8GDF2_9BACT</name>
<evidence type="ECO:0000259" key="2">
    <source>
        <dbReference type="Pfam" id="PF04536"/>
    </source>
</evidence>
<evidence type="ECO:0000313" key="3">
    <source>
        <dbReference type="EMBL" id="GAA4322326.1"/>
    </source>
</evidence>
<dbReference type="Gene3D" id="3.10.310.50">
    <property type="match status" value="1"/>
</dbReference>
<protein>
    <recommendedName>
        <fullName evidence="2">TPM domain-containing protein</fullName>
    </recommendedName>
</protein>
<reference evidence="4" key="1">
    <citation type="journal article" date="2019" name="Int. J. Syst. Evol. Microbiol.">
        <title>The Global Catalogue of Microorganisms (GCM) 10K type strain sequencing project: providing services to taxonomists for standard genome sequencing and annotation.</title>
        <authorList>
            <consortium name="The Broad Institute Genomics Platform"/>
            <consortium name="The Broad Institute Genome Sequencing Center for Infectious Disease"/>
            <person name="Wu L."/>
            <person name="Ma J."/>
        </authorList>
    </citation>
    <scope>NUCLEOTIDE SEQUENCE [LARGE SCALE GENOMIC DNA]</scope>
    <source>
        <strain evidence="4">JCM 17919</strain>
    </source>
</reference>
<feature type="chain" id="PRO_5046144034" description="TPM domain-containing protein" evidence="1">
    <location>
        <begin position="19"/>
        <end position="217"/>
    </location>
</feature>
<evidence type="ECO:0000313" key="4">
    <source>
        <dbReference type="Proteomes" id="UP001501725"/>
    </source>
</evidence>
<dbReference type="PANTHER" id="PTHR30373">
    <property type="entry name" value="UPF0603 PROTEIN YGCG"/>
    <property type="match status" value="1"/>
</dbReference>
<dbReference type="Proteomes" id="UP001501725">
    <property type="component" value="Unassembled WGS sequence"/>
</dbReference>
<organism evidence="3 4">
    <name type="scientific">Flaviaesturariibacter amylovorans</name>
    <dbReference type="NCBI Taxonomy" id="1084520"/>
    <lineage>
        <taxon>Bacteria</taxon>
        <taxon>Pseudomonadati</taxon>
        <taxon>Bacteroidota</taxon>
        <taxon>Chitinophagia</taxon>
        <taxon>Chitinophagales</taxon>
        <taxon>Chitinophagaceae</taxon>
        <taxon>Flaviaestuariibacter</taxon>
    </lineage>
</organism>
<keyword evidence="1" id="KW-0732">Signal</keyword>